<dbReference type="Pfam" id="PF00834">
    <property type="entry name" value="Ribul_P_3_epim"/>
    <property type="match status" value="1"/>
</dbReference>
<accession>A0A6N2UQR6</accession>
<evidence type="ECO:0000313" key="3">
    <source>
        <dbReference type="EMBL" id="VYT20985.1"/>
    </source>
</evidence>
<dbReference type="InterPro" id="IPR011060">
    <property type="entry name" value="RibuloseP-bd_barrel"/>
</dbReference>
<dbReference type="EMBL" id="CACRTI010000004">
    <property type="protein sequence ID" value="VYT20985.1"/>
    <property type="molecule type" value="Genomic_DNA"/>
</dbReference>
<keyword evidence="1" id="KW-0479">Metal-binding</keyword>
<dbReference type="PROSITE" id="PS01086">
    <property type="entry name" value="RIBUL_P_3_EPIMER_2"/>
    <property type="match status" value="1"/>
</dbReference>
<dbReference type="PANTHER" id="PTHR11749">
    <property type="entry name" value="RIBULOSE-5-PHOSPHATE-3-EPIMERASE"/>
    <property type="match status" value="1"/>
</dbReference>
<dbReference type="Gene3D" id="3.20.20.70">
    <property type="entry name" value="Aldolase class I"/>
    <property type="match status" value="1"/>
</dbReference>
<dbReference type="InterPro" id="IPR000056">
    <property type="entry name" value="Ribul_P_3_epim-like"/>
</dbReference>
<dbReference type="AlphaFoldDB" id="A0A6N2UQR6"/>
<reference evidence="3" key="1">
    <citation type="submission" date="2019-11" db="EMBL/GenBank/DDBJ databases">
        <authorList>
            <person name="Feng L."/>
        </authorList>
    </citation>
    <scope>NUCLEOTIDE SEQUENCE</scope>
    <source>
        <strain evidence="3">CAmalonaticusLFYP1</strain>
    </source>
</reference>
<dbReference type="GO" id="GO:0046872">
    <property type="term" value="F:metal ion binding"/>
    <property type="evidence" value="ECO:0007669"/>
    <property type="project" value="UniProtKB-KW"/>
</dbReference>
<dbReference type="RefSeq" id="WP_090050435.1">
    <property type="nucleotide sequence ID" value="NZ_CACRTI010000004.1"/>
</dbReference>
<dbReference type="CDD" id="cd00429">
    <property type="entry name" value="RPE"/>
    <property type="match status" value="1"/>
</dbReference>
<dbReference type="GO" id="GO:0005975">
    <property type="term" value="P:carbohydrate metabolic process"/>
    <property type="evidence" value="ECO:0007669"/>
    <property type="project" value="InterPro"/>
</dbReference>
<dbReference type="PROSITE" id="PS01085">
    <property type="entry name" value="RIBUL_P_3_EPIMER_1"/>
    <property type="match status" value="1"/>
</dbReference>
<dbReference type="EC" id="5.1.3.1" evidence="3"/>
<proteinExistence type="predicted"/>
<dbReference type="SUPFAM" id="SSF51366">
    <property type="entry name" value="Ribulose-phoshate binding barrel"/>
    <property type="match status" value="1"/>
</dbReference>
<keyword evidence="2 3" id="KW-0413">Isomerase</keyword>
<sequence>MILHPSLASADPLHYGATLSALADADIGSLHLDIEDSSFINNITFGLKTVQAVAQQTTHPLSFHFMIARPQSWFPILAEIKPAWIFVHAEALAYPSETLAEIREIGAKAGLAVNPATPIDGYRYLAPQLDALMVMTSEPDGVGQQFIPTLCAKVRQVREYFPQAVCWADGGITLSAAQHLATAGAQHLVVGRALFSSENYHTTLSRFAGL</sequence>
<evidence type="ECO:0000256" key="1">
    <source>
        <dbReference type="ARBA" id="ARBA00022723"/>
    </source>
</evidence>
<gene>
    <name evidence="3" type="primary">rpe_2</name>
    <name evidence="3" type="ORF">CALFYP1_03254</name>
</gene>
<organism evidence="3">
    <name type="scientific">Citrobacter amalonaticus</name>
    <dbReference type="NCBI Taxonomy" id="35703"/>
    <lineage>
        <taxon>Bacteria</taxon>
        <taxon>Pseudomonadati</taxon>
        <taxon>Pseudomonadota</taxon>
        <taxon>Gammaproteobacteria</taxon>
        <taxon>Enterobacterales</taxon>
        <taxon>Enterobacteriaceae</taxon>
        <taxon>Citrobacter</taxon>
    </lineage>
</organism>
<dbReference type="NCBIfam" id="NF005944">
    <property type="entry name" value="PRK08005.1"/>
    <property type="match status" value="1"/>
</dbReference>
<protein>
    <submittedName>
        <fullName evidence="3">Ribulose-phosphate 3-epimerase</fullName>
        <ecNumber evidence="3">5.1.3.1</ecNumber>
    </submittedName>
</protein>
<name>A0A6N2UQR6_CITAM</name>
<evidence type="ECO:0000256" key="2">
    <source>
        <dbReference type="ARBA" id="ARBA00023235"/>
    </source>
</evidence>
<dbReference type="GO" id="GO:0004750">
    <property type="term" value="F:D-ribulose-phosphate 3-epimerase activity"/>
    <property type="evidence" value="ECO:0007669"/>
    <property type="project" value="UniProtKB-EC"/>
</dbReference>
<dbReference type="InterPro" id="IPR013785">
    <property type="entry name" value="Aldolase_TIM"/>
</dbReference>